<proteinExistence type="predicted"/>
<dbReference type="OrthoDB" id="5294622at2"/>
<name>A0A286EG16_9NEIS</name>
<organism evidence="5 6">
    <name type="scientific">Alysiella filiformis DSM 16848</name>
    <dbReference type="NCBI Taxonomy" id="1120981"/>
    <lineage>
        <taxon>Bacteria</taxon>
        <taxon>Pseudomonadati</taxon>
        <taxon>Pseudomonadota</taxon>
        <taxon>Betaproteobacteria</taxon>
        <taxon>Neisseriales</taxon>
        <taxon>Neisseriaceae</taxon>
        <taxon>Alysiella</taxon>
    </lineage>
</organism>
<dbReference type="RefSeq" id="WP_097114838.1">
    <property type="nucleotide sequence ID" value="NZ_CP083931.1"/>
</dbReference>
<dbReference type="GO" id="GO:0032153">
    <property type="term" value="C:cell division site"/>
    <property type="evidence" value="ECO:0007669"/>
    <property type="project" value="TreeGrafter"/>
</dbReference>
<accession>A0A286EG16</accession>
<evidence type="ECO:0000313" key="5">
    <source>
        <dbReference type="EMBL" id="SOD69847.1"/>
    </source>
</evidence>
<dbReference type="InterPro" id="IPR027462">
    <property type="entry name" value="ZapD_C"/>
</dbReference>
<keyword evidence="6" id="KW-1185">Reference proteome</keyword>
<dbReference type="EMBL" id="OCNF01000019">
    <property type="protein sequence ID" value="SOD69847.1"/>
    <property type="molecule type" value="Genomic_DNA"/>
</dbReference>
<gene>
    <name evidence="5" type="ORF">SAMN02746062_01859</name>
</gene>
<keyword evidence="3" id="KW-0717">Septation</keyword>
<sequence length="251" mass="29386">MLRFECPLSDRMRNFIRIEQLFNRFDETLASDEQWQHHVAICTLFELIECSSRAELKRDMLHELERQRLHQLSLPEPNQERLGKLNLAIQELQIVNIQTTQALRENEWLSAFQQRLKKAGSTTAVELPSYYFWQQQTPQQRRDYLKKWSKSTQPFYHATRLLGEILRLNPNEKECEAVSGSHQFGGLNLNTQLLCIEVDEKHGVVPEISANKYATQINFLQADQEKARSTLVSKNIPFKLIICTFEEPIKG</sequence>
<dbReference type="SUPFAM" id="SSF160950">
    <property type="entry name" value="YacF-like"/>
    <property type="match status" value="1"/>
</dbReference>
<protein>
    <submittedName>
        <fullName evidence="5">Cell division protein ZapD</fullName>
    </submittedName>
</protein>
<dbReference type="GO" id="GO:0043093">
    <property type="term" value="P:FtsZ-dependent cytokinesis"/>
    <property type="evidence" value="ECO:0007669"/>
    <property type="project" value="TreeGrafter"/>
</dbReference>
<evidence type="ECO:0000256" key="1">
    <source>
        <dbReference type="ARBA" id="ARBA00022490"/>
    </source>
</evidence>
<evidence type="ECO:0000256" key="4">
    <source>
        <dbReference type="ARBA" id="ARBA00023306"/>
    </source>
</evidence>
<keyword evidence="4" id="KW-0131">Cell cycle</keyword>
<dbReference type="AlphaFoldDB" id="A0A286EG16"/>
<keyword evidence="1" id="KW-0963">Cytoplasm</keyword>
<dbReference type="InterPro" id="IPR009777">
    <property type="entry name" value="ZapD"/>
</dbReference>
<dbReference type="PANTHER" id="PTHR39455:SF1">
    <property type="entry name" value="CELL DIVISION PROTEIN ZAPD"/>
    <property type="match status" value="1"/>
</dbReference>
<dbReference type="GO" id="GO:0000917">
    <property type="term" value="P:division septum assembly"/>
    <property type="evidence" value="ECO:0007669"/>
    <property type="project" value="UniProtKB-KW"/>
</dbReference>
<evidence type="ECO:0000256" key="2">
    <source>
        <dbReference type="ARBA" id="ARBA00022618"/>
    </source>
</evidence>
<dbReference type="Pfam" id="PF07072">
    <property type="entry name" value="ZapD"/>
    <property type="match status" value="1"/>
</dbReference>
<dbReference type="InterPro" id="IPR036268">
    <property type="entry name" value="ZapD_sf"/>
</dbReference>
<evidence type="ECO:0000256" key="3">
    <source>
        <dbReference type="ARBA" id="ARBA00023210"/>
    </source>
</evidence>
<dbReference type="Gene3D" id="1.10.3900.10">
    <property type="entry name" value="YacF-like"/>
    <property type="match status" value="1"/>
</dbReference>
<dbReference type="PANTHER" id="PTHR39455">
    <property type="entry name" value="CELL DIVISION PROTEIN ZAPD"/>
    <property type="match status" value="1"/>
</dbReference>
<evidence type="ECO:0000313" key="6">
    <source>
        <dbReference type="Proteomes" id="UP000219669"/>
    </source>
</evidence>
<dbReference type="Gene3D" id="2.60.440.10">
    <property type="entry name" value="YacF-like domains"/>
    <property type="match status" value="1"/>
</dbReference>
<reference evidence="5 6" key="1">
    <citation type="submission" date="2017-09" db="EMBL/GenBank/DDBJ databases">
        <authorList>
            <person name="Ehlers B."/>
            <person name="Leendertz F.H."/>
        </authorList>
    </citation>
    <scope>NUCLEOTIDE SEQUENCE [LARGE SCALE GENOMIC DNA]</scope>
    <source>
        <strain evidence="5 6">DSM 16848</strain>
    </source>
</reference>
<keyword evidence="2 5" id="KW-0132">Cell division</keyword>
<dbReference type="Proteomes" id="UP000219669">
    <property type="component" value="Unassembled WGS sequence"/>
</dbReference>